<dbReference type="SUPFAM" id="SSF46785">
    <property type="entry name" value="Winged helix' DNA-binding domain"/>
    <property type="match status" value="1"/>
</dbReference>
<dbReference type="STRING" id="149040.A0A194XVF3"/>
<organism evidence="8 9">
    <name type="scientific">Mollisia scopiformis</name>
    <name type="common">Conifer needle endophyte fungus</name>
    <name type="synonym">Phialocephala scopiformis</name>
    <dbReference type="NCBI Taxonomy" id="149040"/>
    <lineage>
        <taxon>Eukaryota</taxon>
        <taxon>Fungi</taxon>
        <taxon>Dikarya</taxon>
        <taxon>Ascomycota</taxon>
        <taxon>Pezizomycotina</taxon>
        <taxon>Leotiomycetes</taxon>
        <taxon>Helotiales</taxon>
        <taxon>Mollisiaceae</taxon>
        <taxon>Mollisia</taxon>
    </lineage>
</organism>
<dbReference type="GO" id="GO:0005737">
    <property type="term" value="C:cytoplasm"/>
    <property type="evidence" value="ECO:0007669"/>
    <property type="project" value="UniProtKB-ARBA"/>
</dbReference>
<proteinExistence type="inferred from homology"/>
<dbReference type="PANTHER" id="PTHR12780">
    <property type="entry name" value="RNA POLYMERASE III DNA DIRECTED , 39KD SUBUNIT-RELATED"/>
    <property type="match status" value="1"/>
</dbReference>
<comment type="subcellular location">
    <subcellularLocation>
        <location evidence="1 6">Nucleus</location>
    </subcellularLocation>
</comment>
<evidence type="ECO:0000256" key="4">
    <source>
        <dbReference type="ARBA" id="ARBA00023163"/>
    </source>
</evidence>
<dbReference type="Pfam" id="PF05158">
    <property type="entry name" value="RNA_pol_Rpc34"/>
    <property type="match status" value="1"/>
</dbReference>
<dbReference type="Proteomes" id="UP000070700">
    <property type="component" value="Unassembled WGS sequence"/>
</dbReference>
<dbReference type="InterPro" id="IPR036390">
    <property type="entry name" value="WH_DNA-bd_sf"/>
</dbReference>
<dbReference type="InterPro" id="IPR036388">
    <property type="entry name" value="WH-like_DNA-bd_sf"/>
</dbReference>
<dbReference type="PIRSF" id="PIRSF028763">
    <property type="entry name" value="RNA_pol_Rpc34"/>
    <property type="match status" value="1"/>
</dbReference>
<dbReference type="InterPro" id="IPR016049">
    <property type="entry name" value="RNA_pol_Rpc34-like"/>
</dbReference>
<dbReference type="GO" id="GO:0005666">
    <property type="term" value="C:RNA polymerase III complex"/>
    <property type="evidence" value="ECO:0007669"/>
    <property type="project" value="UniProtKB-UniRule"/>
</dbReference>
<feature type="region of interest" description="Disordered" evidence="7">
    <location>
        <begin position="213"/>
        <end position="241"/>
    </location>
</feature>
<dbReference type="AlphaFoldDB" id="A0A194XVF3"/>
<evidence type="ECO:0000256" key="5">
    <source>
        <dbReference type="ARBA" id="ARBA00023242"/>
    </source>
</evidence>
<keyword evidence="9" id="KW-1185">Reference proteome</keyword>
<gene>
    <name evidence="8" type="ORF">LY89DRAFT_776448</name>
</gene>
<dbReference type="FunCoup" id="A0A194XVF3">
    <property type="interactions" value="738"/>
</dbReference>
<keyword evidence="3 6" id="KW-0240">DNA-directed RNA polymerase</keyword>
<evidence type="ECO:0000256" key="6">
    <source>
        <dbReference type="PIRNR" id="PIRNR028763"/>
    </source>
</evidence>
<dbReference type="InParanoid" id="A0A194XVF3"/>
<evidence type="ECO:0000256" key="2">
    <source>
        <dbReference type="ARBA" id="ARBA00011038"/>
    </source>
</evidence>
<keyword evidence="5 6" id="KW-0539">Nucleus</keyword>
<dbReference type="FunFam" id="1.10.10.10:FF:000116">
    <property type="entry name" value="DNA-directed RNA polymerase III subunit RPC6"/>
    <property type="match status" value="1"/>
</dbReference>
<feature type="compositionally biased region" description="Basic and acidic residues" evidence="7">
    <location>
        <begin position="213"/>
        <end position="231"/>
    </location>
</feature>
<evidence type="ECO:0000256" key="7">
    <source>
        <dbReference type="SAM" id="MobiDB-lite"/>
    </source>
</evidence>
<dbReference type="GO" id="GO:0006383">
    <property type="term" value="P:transcription by RNA polymerase III"/>
    <property type="evidence" value="ECO:0007669"/>
    <property type="project" value="UniProtKB-UniRule"/>
</dbReference>
<dbReference type="GeneID" id="28831773"/>
<evidence type="ECO:0000256" key="3">
    <source>
        <dbReference type="ARBA" id="ARBA00022478"/>
    </source>
</evidence>
<dbReference type="KEGG" id="psco:LY89DRAFT_776448"/>
<evidence type="ECO:0000313" key="9">
    <source>
        <dbReference type="Proteomes" id="UP000070700"/>
    </source>
</evidence>
<comment type="function">
    <text evidence="6">DNA-dependent RNA polymerase catalyzes the transcription of DNA into RNA using the four ribonucleoside triphosphates as substrates. Specific peripheric component of RNA polymerase III which synthesizes small RNAs, such as 5S rRNA and tRNAs.</text>
</comment>
<keyword evidence="4 6" id="KW-0804">Transcription</keyword>
<dbReference type="RefSeq" id="XP_018078665.1">
    <property type="nucleotide sequence ID" value="XM_018222047.1"/>
</dbReference>
<dbReference type="EMBL" id="KQ947404">
    <property type="protein sequence ID" value="KUJ24310.1"/>
    <property type="molecule type" value="Genomic_DNA"/>
</dbReference>
<protein>
    <recommendedName>
        <fullName evidence="6">DNA-directed RNA polymerase III subunit RPC6</fullName>
        <shortName evidence="6">RNA polymerase III subunit C6</shortName>
    </recommendedName>
</protein>
<dbReference type="InterPro" id="IPR007832">
    <property type="entry name" value="RNA_pol_Rpc34"/>
</dbReference>
<reference evidence="8 9" key="1">
    <citation type="submission" date="2015-10" db="EMBL/GenBank/DDBJ databases">
        <title>Full genome of DAOMC 229536 Phialocephala scopiformis, a fungal endophyte of spruce producing the potent anti-insectan compound rugulosin.</title>
        <authorList>
            <consortium name="DOE Joint Genome Institute"/>
            <person name="Walker A.K."/>
            <person name="Frasz S.L."/>
            <person name="Seifert K.A."/>
            <person name="Miller J.D."/>
            <person name="Mondo S.J."/>
            <person name="Labutti K."/>
            <person name="Lipzen A."/>
            <person name="Dockter R."/>
            <person name="Kennedy M."/>
            <person name="Grigoriev I.V."/>
            <person name="Spatafora J.W."/>
        </authorList>
    </citation>
    <scope>NUCLEOTIDE SEQUENCE [LARGE SCALE GENOMIC DNA]</scope>
    <source>
        <strain evidence="8 9">CBS 120377</strain>
    </source>
</reference>
<name>A0A194XVF3_MOLSC</name>
<evidence type="ECO:0000313" key="8">
    <source>
        <dbReference type="EMBL" id="KUJ24310.1"/>
    </source>
</evidence>
<evidence type="ECO:0000256" key="1">
    <source>
        <dbReference type="ARBA" id="ARBA00004123"/>
    </source>
</evidence>
<dbReference type="OrthoDB" id="613763at2759"/>
<dbReference type="GO" id="GO:0005654">
    <property type="term" value="C:nucleoplasm"/>
    <property type="evidence" value="ECO:0007669"/>
    <property type="project" value="UniProtKB-ARBA"/>
</dbReference>
<sequence>MVSSSSAPDLAGLATRIYDELLPLQKEDSYIVFHQNDIFDLDIIPSDPQGNHDVNLALRVLQKLTDEKLLKVVHDPGMGWKVRTREEALKYRGLTTEEDLVYSYVDEAEDEGAWTKNIKSRSNLHEAVIQAALKKLKSRNLISEMKSVEHPARKMYIKSNLSPNDRATGGPWYTDGELDTVFIDTIMNTLFDYILKKTFYFSKSYGGPMKKEPKKVIKKMSPEEARAKRDQVLGAEKSEEELDEKSKRMKYYEKNLPMPAGYQAYPTLDELTVWIEAHKFFTQTLTASDLQQLLDVLEFDDKIEKVFIASGGLAYRALRKSMLNEDDRGSVLNEAPCGRCPVFDLCEEGGPVGPSNCEYFNEWLLL</sequence>
<comment type="similarity">
    <text evidence="2 6">Belongs to the eukaryotic RPC34/RPC39 RNA polymerase subunit family.</text>
</comment>
<accession>A0A194XVF3</accession>
<dbReference type="Gene3D" id="1.10.10.10">
    <property type="entry name" value="Winged helix-like DNA-binding domain superfamily/Winged helix DNA-binding domain"/>
    <property type="match status" value="1"/>
</dbReference>